<organism evidence="3">
    <name type="scientific">Oryza punctata</name>
    <name type="common">Red rice</name>
    <dbReference type="NCBI Taxonomy" id="4537"/>
    <lineage>
        <taxon>Eukaryota</taxon>
        <taxon>Viridiplantae</taxon>
        <taxon>Streptophyta</taxon>
        <taxon>Embryophyta</taxon>
        <taxon>Tracheophyta</taxon>
        <taxon>Spermatophyta</taxon>
        <taxon>Magnoliopsida</taxon>
        <taxon>Liliopsida</taxon>
        <taxon>Poales</taxon>
        <taxon>Poaceae</taxon>
        <taxon>BOP clade</taxon>
        <taxon>Oryzoideae</taxon>
        <taxon>Oryzeae</taxon>
        <taxon>Oryzinae</taxon>
        <taxon>Oryza</taxon>
    </lineage>
</organism>
<feature type="transmembrane region" description="Helical" evidence="2">
    <location>
        <begin position="12"/>
        <end position="37"/>
    </location>
</feature>
<dbReference type="EnsemblPlants" id="OPUNC10G17540.1">
    <property type="protein sequence ID" value="OPUNC10G17540.1"/>
    <property type="gene ID" value="OPUNC10G17540"/>
</dbReference>
<keyword evidence="2" id="KW-0472">Membrane</keyword>
<keyword evidence="2" id="KW-0812">Transmembrane</keyword>
<protein>
    <submittedName>
        <fullName evidence="3">Uncharacterized protein</fullName>
    </submittedName>
</protein>
<dbReference type="OMA" id="HNTPGFY"/>
<evidence type="ECO:0000256" key="1">
    <source>
        <dbReference type="SAM" id="MobiDB-lite"/>
    </source>
</evidence>
<name>A0A0E0MB04_ORYPU</name>
<dbReference type="AlphaFoldDB" id="A0A0E0MB04"/>
<proteinExistence type="predicted"/>
<reference evidence="3" key="1">
    <citation type="submission" date="2015-04" db="UniProtKB">
        <authorList>
            <consortium name="EnsemblPlants"/>
        </authorList>
    </citation>
    <scope>IDENTIFICATION</scope>
</reference>
<keyword evidence="4" id="KW-1185">Reference proteome</keyword>
<keyword evidence="2" id="KW-1133">Transmembrane helix</keyword>
<evidence type="ECO:0000313" key="3">
    <source>
        <dbReference type="EnsemblPlants" id="OPUNC10G17540.1"/>
    </source>
</evidence>
<evidence type="ECO:0000256" key="2">
    <source>
        <dbReference type="SAM" id="Phobius"/>
    </source>
</evidence>
<feature type="region of interest" description="Disordered" evidence="1">
    <location>
        <begin position="43"/>
        <end position="70"/>
    </location>
</feature>
<accession>A0A0E0MB04</accession>
<evidence type="ECO:0000313" key="4">
    <source>
        <dbReference type="Proteomes" id="UP000026962"/>
    </source>
</evidence>
<reference evidence="3" key="2">
    <citation type="submission" date="2018-05" db="EMBL/GenBank/DDBJ databases">
        <title>OpunRS2 (Oryza punctata Reference Sequence Version 2).</title>
        <authorList>
            <person name="Zhang J."/>
            <person name="Kudrna D."/>
            <person name="Lee S."/>
            <person name="Talag J."/>
            <person name="Welchert J."/>
            <person name="Wing R.A."/>
        </authorList>
    </citation>
    <scope>NUCLEOTIDE SEQUENCE [LARGE SCALE GENOMIC DNA]</scope>
</reference>
<dbReference type="Gramene" id="OPUNC10G17540.1">
    <property type="protein sequence ID" value="OPUNC10G17540.1"/>
    <property type="gene ID" value="OPUNC10G17540"/>
</dbReference>
<dbReference type="Proteomes" id="UP000026962">
    <property type="component" value="Chromosome 10"/>
</dbReference>
<dbReference type="HOGENOM" id="CLU_2762187_0_0_1"/>
<sequence length="70" mass="7343">MRTQRLSYSSSSAAAAAAVVVSLCKVLLMVLALIFTLHTASVVEGRSGPTNGPPAPNANEERHNTPGFYN</sequence>